<evidence type="ECO:0000256" key="2">
    <source>
        <dbReference type="ARBA" id="ARBA00021310"/>
    </source>
</evidence>
<comment type="similarity">
    <text evidence="1 7">Belongs to the RecO family.</text>
</comment>
<keyword evidence="10" id="KW-1185">Reference proteome</keyword>
<dbReference type="NCBIfam" id="TIGR00613">
    <property type="entry name" value="reco"/>
    <property type="match status" value="1"/>
</dbReference>
<reference evidence="9 10" key="1">
    <citation type="journal article" date="2020" name="New Microbes New Infect">
        <title>Sellimonas caecigallum sp. nov., description and genome sequence of a new member of the Sellimonas genus isolated from the cecum of feral chicken.</title>
        <authorList>
            <person name="Wongkuna S."/>
            <person name="Ghimire S."/>
            <person name="Antony L."/>
            <person name="Chankhamhaengdecha S."/>
            <person name="Janvilisri T."/>
            <person name="Scaria J."/>
        </authorList>
    </citation>
    <scope>NUCLEOTIDE SEQUENCE [LARGE SCALE GENOMIC DNA]</scope>
    <source>
        <strain evidence="9 10">SW451</strain>
    </source>
</reference>
<sequence>MNQTITVTGMILSAIPIGEYDKRIVILSRERGKISAFARGARKPGSMLMGTTNPFVFGTFSLYEGRSSYTLKQTDIQNYFGELLTDIEAAYYGFYFLEFADYCTRENNDETEILKLLYQTMRIVVKRSIPLQLIRYIFELKIISLGGEAPRVFECSGCGKTEDIFWFSARKGGLLCGGCQGKAEDAIPIQKSTVYALQFIVATPVEKLYTFTVSGEVLSQLSQVSRRYMDVYVGHHFKSMDMLKLV</sequence>
<dbReference type="RefSeq" id="WP_221919257.1">
    <property type="nucleotide sequence ID" value="NZ_CP173660.1"/>
</dbReference>
<accession>A0ABS7L4C2</accession>
<proteinExistence type="inferred from homology"/>
<name>A0ABS7L4C2_9FIRM</name>
<dbReference type="Gene3D" id="1.20.1440.120">
    <property type="entry name" value="Recombination protein O, C-terminal domain"/>
    <property type="match status" value="1"/>
</dbReference>
<protein>
    <recommendedName>
        <fullName evidence="2 7">DNA repair protein RecO</fullName>
    </recommendedName>
    <alternativeName>
        <fullName evidence="6 7">Recombination protein O</fullName>
    </alternativeName>
</protein>
<dbReference type="Proteomes" id="UP000779049">
    <property type="component" value="Unassembled WGS sequence"/>
</dbReference>
<evidence type="ECO:0000313" key="9">
    <source>
        <dbReference type="EMBL" id="MBY0757883.1"/>
    </source>
</evidence>
<evidence type="ECO:0000256" key="7">
    <source>
        <dbReference type="HAMAP-Rule" id="MF_00201"/>
    </source>
</evidence>
<feature type="domain" description="DNA replication/recombination mediator RecO N-terminal" evidence="8">
    <location>
        <begin position="1"/>
        <end position="79"/>
    </location>
</feature>
<organism evidence="9 10">
    <name type="scientific">Sellimonas caecigallum</name>
    <dbReference type="NCBI Taxonomy" id="2592333"/>
    <lineage>
        <taxon>Bacteria</taxon>
        <taxon>Bacillati</taxon>
        <taxon>Bacillota</taxon>
        <taxon>Clostridia</taxon>
        <taxon>Lachnospirales</taxon>
        <taxon>Lachnospiraceae</taxon>
        <taxon>Sellimonas</taxon>
    </lineage>
</organism>
<dbReference type="SUPFAM" id="SSF57863">
    <property type="entry name" value="ArfGap/RecO-like zinc finger"/>
    <property type="match status" value="1"/>
</dbReference>
<dbReference type="Gene3D" id="2.40.50.140">
    <property type="entry name" value="Nucleic acid-binding proteins"/>
    <property type="match status" value="1"/>
</dbReference>
<dbReference type="InterPro" id="IPR003717">
    <property type="entry name" value="RecO"/>
</dbReference>
<gene>
    <name evidence="7 9" type="primary">recO</name>
    <name evidence="9" type="ORF">FLB61_01995</name>
</gene>
<dbReference type="PANTHER" id="PTHR33991">
    <property type="entry name" value="DNA REPAIR PROTEIN RECO"/>
    <property type="match status" value="1"/>
</dbReference>
<evidence type="ECO:0000256" key="6">
    <source>
        <dbReference type="ARBA" id="ARBA00033409"/>
    </source>
</evidence>
<dbReference type="EMBL" id="VIRV01000001">
    <property type="protein sequence ID" value="MBY0757883.1"/>
    <property type="molecule type" value="Genomic_DNA"/>
</dbReference>
<dbReference type="HAMAP" id="MF_00201">
    <property type="entry name" value="RecO"/>
    <property type="match status" value="1"/>
</dbReference>
<evidence type="ECO:0000259" key="8">
    <source>
        <dbReference type="Pfam" id="PF11967"/>
    </source>
</evidence>
<dbReference type="Pfam" id="PF11967">
    <property type="entry name" value="RecO_N"/>
    <property type="match status" value="1"/>
</dbReference>
<dbReference type="InterPro" id="IPR042242">
    <property type="entry name" value="RecO_C"/>
</dbReference>
<dbReference type="PANTHER" id="PTHR33991:SF1">
    <property type="entry name" value="DNA REPAIR PROTEIN RECO"/>
    <property type="match status" value="1"/>
</dbReference>
<dbReference type="InterPro" id="IPR022572">
    <property type="entry name" value="DNA_rep/recomb_RecO_N"/>
</dbReference>
<keyword evidence="3 7" id="KW-0227">DNA damage</keyword>
<evidence type="ECO:0000313" key="10">
    <source>
        <dbReference type="Proteomes" id="UP000779049"/>
    </source>
</evidence>
<dbReference type="Pfam" id="PF02565">
    <property type="entry name" value="RecO_C"/>
    <property type="match status" value="1"/>
</dbReference>
<keyword evidence="4 7" id="KW-0233">DNA recombination</keyword>
<evidence type="ECO:0000256" key="3">
    <source>
        <dbReference type="ARBA" id="ARBA00022763"/>
    </source>
</evidence>
<evidence type="ECO:0000256" key="1">
    <source>
        <dbReference type="ARBA" id="ARBA00007452"/>
    </source>
</evidence>
<dbReference type="InterPro" id="IPR037278">
    <property type="entry name" value="ARFGAP/RecO"/>
</dbReference>
<comment type="caution">
    <text evidence="9">The sequence shown here is derived from an EMBL/GenBank/DDBJ whole genome shotgun (WGS) entry which is preliminary data.</text>
</comment>
<comment type="function">
    <text evidence="7">Involved in DNA repair and RecF pathway recombination.</text>
</comment>
<evidence type="ECO:0000256" key="4">
    <source>
        <dbReference type="ARBA" id="ARBA00023172"/>
    </source>
</evidence>
<dbReference type="InterPro" id="IPR012340">
    <property type="entry name" value="NA-bd_OB-fold"/>
</dbReference>
<evidence type="ECO:0000256" key="5">
    <source>
        <dbReference type="ARBA" id="ARBA00023204"/>
    </source>
</evidence>
<dbReference type="SUPFAM" id="SSF50249">
    <property type="entry name" value="Nucleic acid-binding proteins"/>
    <property type="match status" value="1"/>
</dbReference>
<dbReference type="Gene3D" id="6.20.220.20">
    <property type="entry name" value="Recombination protein O, zinc-binding domain"/>
    <property type="match status" value="1"/>
</dbReference>
<keyword evidence="5 7" id="KW-0234">DNA repair</keyword>